<accession>W2TBL5</accession>
<keyword evidence="2" id="KW-0472">Membrane</keyword>
<keyword evidence="2" id="KW-0812">Transmembrane</keyword>
<evidence type="ECO:0000256" key="1">
    <source>
        <dbReference type="SAM" id="MobiDB-lite"/>
    </source>
</evidence>
<dbReference type="EMBL" id="KI659490">
    <property type="protein sequence ID" value="ETN79430.1"/>
    <property type="molecule type" value="Genomic_DNA"/>
</dbReference>
<organism evidence="3 4">
    <name type="scientific">Necator americanus</name>
    <name type="common">Human hookworm</name>
    <dbReference type="NCBI Taxonomy" id="51031"/>
    <lineage>
        <taxon>Eukaryota</taxon>
        <taxon>Metazoa</taxon>
        <taxon>Ecdysozoa</taxon>
        <taxon>Nematoda</taxon>
        <taxon>Chromadorea</taxon>
        <taxon>Rhabditida</taxon>
        <taxon>Rhabditina</taxon>
        <taxon>Rhabditomorpha</taxon>
        <taxon>Strongyloidea</taxon>
        <taxon>Ancylostomatidae</taxon>
        <taxon>Bunostominae</taxon>
        <taxon>Necator</taxon>
    </lineage>
</organism>
<evidence type="ECO:0000256" key="2">
    <source>
        <dbReference type="SAM" id="Phobius"/>
    </source>
</evidence>
<gene>
    <name evidence="3" type="ORF">NECAME_09833</name>
</gene>
<keyword evidence="2" id="KW-1133">Transmembrane helix</keyword>
<name>W2TBL5_NECAM</name>
<protein>
    <submittedName>
        <fullName evidence="3">Uncharacterized protein</fullName>
    </submittedName>
</protein>
<dbReference type="KEGG" id="nai:NECAME_09833"/>
<dbReference type="Proteomes" id="UP000053676">
    <property type="component" value="Unassembled WGS sequence"/>
</dbReference>
<feature type="transmembrane region" description="Helical" evidence="2">
    <location>
        <begin position="12"/>
        <end position="31"/>
    </location>
</feature>
<proteinExistence type="predicted"/>
<evidence type="ECO:0000313" key="3">
    <source>
        <dbReference type="EMBL" id="ETN79430.1"/>
    </source>
</evidence>
<reference evidence="4" key="1">
    <citation type="journal article" date="2014" name="Nat. Genet.">
        <title>Genome of the human hookworm Necator americanus.</title>
        <authorList>
            <person name="Tang Y.T."/>
            <person name="Gao X."/>
            <person name="Rosa B.A."/>
            <person name="Abubucker S."/>
            <person name="Hallsworth-Pepin K."/>
            <person name="Martin J."/>
            <person name="Tyagi R."/>
            <person name="Heizer E."/>
            <person name="Zhang X."/>
            <person name="Bhonagiri-Palsikar V."/>
            <person name="Minx P."/>
            <person name="Warren W.C."/>
            <person name="Wang Q."/>
            <person name="Zhan B."/>
            <person name="Hotez P.J."/>
            <person name="Sternberg P.W."/>
            <person name="Dougall A."/>
            <person name="Gaze S.T."/>
            <person name="Mulvenna J."/>
            <person name="Sotillo J."/>
            <person name="Ranganathan S."/>
            <person name="Rabelo E.M."/>
            <person name="Wilson R.K."/>
            <person name="Felgner P.L."/>
            <person name="Bethony J."/>
            <person name="Hawdon J.M."/>
            <person name="Gasser R.B."/>
            <person name="Loukas A."/>
            <person name="Mitreva M."/>
        </authorList>
    </citation>
    <scope>NUCLEOTIDE SEQUENCE [LARGE SCALE GENOMIC DNA]</scope>
</reference>
<feature type="region of interest" description="Disordered" evidence="1">
    <location>
        <begin position="74"/>
        <end position="107"/>
    </location>
</feature>
<dbReference type="AlphaFoldDB" id="W2TBL5"/>
<feature type="compositionally biased region" description="Basic and acidic residues" evidence="1">
    <location>
        <begin position="89"/>
        <end position="107"/>
    </location>
</feature>
<keyword evidence="4" id="KW-1185">Reference proteome</keyword>
<evidence type="ECO:0000313" key="4">
    <source>
        <dbReference type="Proteomes" id="UP000053676"/>
    </source>
</evidence>
<sequence length="107" mass="12749">MIWRTAKFQLSALVNVIQNVSKIAVSSYVTVMKRKRRRTRKKGESRRSVRDDCSFTVVKSLEFLAQKKMKGRVTGCNMPHLRQRKHSNHRESSERERERTRTEMRLN</sequence>